<reference key="1">
    <citation type="journal article" date="2007" name="Nature">
        <title>The medaka draft genome and insights into vertebrate genome evolution.</title>
        <authorList>
            <person name="Kasahara M."/>
            <person name="Naruse K."/>
            <person name="Sasaki S."/>
            <person name="Nakatani Y."/>
            <person name="Qu W."/>
            <person name="Ahsan B."/>
            <person name="Yamada T."/>
            <person name="Nagayasu Y."/>
            <person name="Doi K."/>
            <person name="Kasai Y."/>
            <person name="Jindo T."/>
            <person name="Kobayashi D."/>
            <person name="Shimada A."/>
            <person name="Toyoda A."/>
            <person name="Kuroki Y."/>
            <person name="Fujiyama A."/>
            <person name="Sasaki T."/>
            <person name="Shimizu A."/>
            <person name="Asakawa S."/>
            <person name="Shimizu N."/>
            <person name="Hashimoto S."/>
            <person name="Yang J."/>
            <person name="Lee Y."/>
            <person name="Matsushima K."/>
            <person name="Sugano S."/>
            <person name="Sakaizumi M."/>
            <person name="Narita T."/>
            <person name="Ohishi K."/>
            <person name="Haga S."/>
            <person name="Ohta F."/>
            <person name="Nomoto H."/>
            <person name="Nogata K."/>
            <person name="Morishita T."/>
            <person name="Endo T."/>
            <person name="Shin-I T."/>
            <person name="Takeda H."/>
            <person name="Morishita S."/>
            <person name="Kohara Y."/>
        </authorList>
    </citation>
    <scope>NUCLEOTIDE SEQUENCE [LARGE SCALE GENOMIC DNA]</scope>
    <source>
        <strain>Hd-rR</strain>
    </source>
</reference>
<feature type="region of interest" description="Disordered" evidence="2">
    <location>
        <begin position="1"/>
        <end position="41"/>
    </location>
</feature>
<feature type="compositionally biased region" description="Basic residues" evidence="2">
    <location>
        <begin position="799"/>
        <end position="809"/>
    </location>
</feature>
<feature type="compositionally biased region" description="Polar residues" evidence="2">
    <location>
        <begin position="845"/>
        <end position="866"/>
    </location>
</feature>
<feature type="region of interest" description="Disordered" evidence="2">
    <location>
        <begin position="1087"/>
        <end position="1121"/>
    </location>
</feature>
<feature type="compositionally biased region" description="Basic and acidic residues" evidence="2">
    <location>
        <begin position="190"/>
        <end position="199"/>
    </location>
</feature>
<keyword evidence="1" id="KW-0175">Coiled coil</keyword>
<accession>A0A3P9IDP4</accession>
<evidence type="ECO:0008006" key="5">
    <source>
        <dbReference type="Google" id="ProtNLM"/>
    </source>
</evidence>
<dbReference type="PANTHER" id="PTHR21510:SF15">
    <property type="entry name" value="MICROTUBULE ORGANIZATION PROTEIN AKNA"/>
    <property type="match status" value="1"/>
</dbReference>
<feature type="region of interest" description="Disordered" evidence="2">
    <location>
        <begin position="529"/>
        <end position="586"/>
    </location>
</feature>
<evidence type="ECO:0000313" key="3">
    <source>
        <dbReference type="Ensembl" id="ENSORLP00015017973.1"/>
    </source>
</evidence>
<feature type="compositionally biased region" description="Basic and acidic residues" evidence="2">
    <location>
        <begin position="650"/>
        <end position="660"/>
    </location>
</feature>
<reference evidence="3 4" key="2">
    <citation type="submission" date="2017-04" db="EMBL/GenBank/DDBJ databases">
        <title>CpG methylation of centromeres and impact of large insertions on vertebrate speciation.</title>
        <authorList>
            <person name="Ichikawa K."/>
            <person name="Yoshimura J."/>
            <person name="Morishita S."/>
        </authorList>
    </citation>
    <scope>NUCLEOTIDE SEQUENCE</scope>
    <source>
        <strain evidence="3 4">HSOK</strain>
    </source>
</reference>
<name>A0A3P9IDP4_ORYLA</name>
<feature type="region of interest" description="Disordered" evidence="2">
    <location>
        <begin position="57"/>
        <end position="115"/>
    </location>
</feature>
<feature type="region of interest" description="Disordered" evidence="2">
    <location>
        <begin position="900"/>
        <end position="1007"/>
    </location>
</feature>
<feature type="coiled-coil region" evidence="1">
    <location>
        <begin position="336"/>
        <end position="370"/>
    </location>
</feature>
<dbReference type="AlphaFoldDB" id="A0A3P9IDP4"/>
<dbReference type="InterPro" id="IPR052655">
    <property type="entry name" value="AKNA_Centrosome-Trans_reg"/>
</dbReference>
<feature type="compositionally biased region" description="Basic and acidic residues" evidence="2">
    <location>
        <begin position="91"/>
        <end position="107"/>
    </location>
</feature>
<feature type="region of interest" description="Disordered" evidence="2">
    <location>
        <begin position="140"/>
        <end position="262"/>
    </location>
</feature>
<feature type="compositionally biased region" description="Polar residues" evidence="2">
    <location>
        <begin position="666"/>
        <end position="677"/>
    </location>
</feature>
<feature type="compositionally biased region" description="Polar residues" evidence="2">
    <location>
        <begin position="228"/>
        <end position="249"/>
    </location>
</feature>
<reference evidence="3" key="3">
    <citation type="submission" date="2025-05" db="UniProtKB">
        <authorList>
            <consortium name="Ensembl"/>
        </authorList>
    </citation>
    <scope>IDENTIFICATION</scope>
    <source>
        <strain evidence="3">HSOK</strain>
    </source>
</reference>
<sequence>MEGRAKTTAGVSFWTPAPLRASPSSTEDAWEEEEEEQAQREDDFVGRMDVNGIIGLPEALWGTPSPADPEPAEEDLQPSHDDLVISTEVWTNREGEQRRSRNREEHPLSGVSQSPATDLLWTRLLHFSAEEFAAVPGIAAEPFPESGSSDSSLKSDSEVAGASPRPAAASSSEHAAADPSCSFSSSSRETAAKQEEVRELQISSPCKPRPHGPSTRLSKTLRAFSPFETDSGSKQQKPTDAAAESSSRKGSLYYPTPDLSKVEPRVCFPKSVYKPPRSRKALRRTSASPEPPLMFKSPAEIVKEVLLNSPAGPCTPPDGNGSPAVSTTVPPDFRCRLQASALLEQLQDEHDRLLTKYAEAENTIDRLRLEAKVNLYADPPKAGRFLPSGPNNVASKLLNLDFSGAQLISPYCCRSHQAEGSDGQPLSRKAEPQQLAGSLFSQTEKFLQQLQTFENLLKRGKLKPAEEAKGLCQLAEGLNSLESGYLLALDEHKRLQRSGAEICPLDPERELEGLIFQCELHLEELREQVEHSHGSERAWTPTPQSPSDGFGVHQAEATKEVGGAASKLREHKEGGGEETLSSPYLRPWVDEQRSIIQDFPMPRDCHGGCPEEDPLSAAFKTGLQRGGVEAEQRAGGAEGPRQKAASRGPTSDHQDHDGGAGRRHSPGSSLPGCSQASKLPVPLGRHVRRPESHSSSSSSLVDVEPPENRSSKASGGPRRPVAQDGVVSPETDSGFVGSESSRLAPAEAPCSVHQRATERVSAEEENPERCQPGPAAAAHVSSTSFSRVAQKPRGDLREKRTRSGQRRRTCSQQNRVREGEPSRAGRGSSGLVPGSDSAESESEVDQSNTGTLNSLHTPRSGSSSTTLRHHGDPLRAKSSSQVADAAIQTLQAEVGRLKDRVESCMRSQRPSHSDRAAPQTHNCCHLNVSAPPTRSAKKSIHVRQTADEDEDDEDLRPRTWERSSSALRGKPQHHFSLSSDGQLSSPPQTPPSRRTQTSAASGRCRTAAVHSKTTQTWKSIACDRTDDADGTDQHHLCLHCLSSLRGRPETFTGISAPAGPLGGDREQRWPSCFHLCGPRDRLRCPQRGYGVSLSSDHHREEPRSSPNPRAEESPDGAASSTSIEASPVQLHCCRSVAPPQLLLYSSPVFLLPTKIPDESRGTKGSDGRWGRSRRCWEADRRLDSSLSRAIRAARLMKHTSRHMAHSLAAGLQHQQLLAQSCSY</sequence>
<dbReference type="Ensembl" id="ENSORLT00015026598.1">
    <property type="protein sequence ID" value="ENSORLP00015033577.1"/>
    <property type="gene ID" value="ENSORLG00015019045.1"/>
</dbReference>
<organism evidence="3 4">
    <name type="scientific">Oryzias latipes</name>
    <name type="common">Japanese rice fish</name>
    <name type="synonym">Japanese killifish</name>
    <dbReference type="NCBI Taxonomy" id="8090"/>
    <lineage>
        <taxon>Eukaryota</taxon>
        <taxon>Metazoa</taxon>
        <taxon>Chordata</taxon>
        <taxon>Craniata</taxon>
        <taxon>Vertebrata</taxon>
        <taxon>Euteleostomi</taxon>
        <taxon>Actinopterygii</taxon>
        <taxon>Neopterygii</taxon>
        <taxon>Teleostei</taxon>
        <taxon>Neoteleostei</taxon>
        <taxon>Acanthomorphata</taxon>
        <taxon>Ovalentaria</taxon>
        <taxon>Atherinomorphae</taxon>
        <taxon>Beloniformes</taxon>
        <taxon>Adrianichthyidae</taxon>
        <taxon>Oryziinae</taxon>
        <taxon>Oryzias</taxon>
    </lineage>
</organism>
<protein>
    <recommendedName>
        <fullName evidence="5">AT-hook transcription factor</fullName>
    </recommendedName>
</protein>
<evidence type="ECO:0000256" key="1">
    <source>
        <dbReference type="SAM" id="Coils"/>
    </source>
</evidence>
<dbReference type="Proteomes" id="UP000265200">
    <property type="component" value="Chromosome 12"/>
</dbReference>
<feature type="region of interest" description="Disordered" evidence="2">
    <location>
        <begin position="623"/>
        <end position="883"/>
    </location>
</feature>
<evidence type="ECO:0000256" key="2">
    <source>
        <dbReference type="SAM" id="MobiDB-lite"/>
    </source>
</evidence>
<evidence type="ECO:0000313" key="4">
    <source>
        <dbReference type="Proteomes" id="UP000265200"/>
    </source>
</evidence>
<dbReference type="Ensembl" id="ENSORLT00015026571.1">
    <property type="protein sequence ID" value="ENSORLP00015017973.1"/>
    <property type="gene ID" value="ENSORLG00015019045.1"/>
</dbReference>
<dbReference type="PANTHER" id="PTHR21510">
    <property type="entry name" value="AKNA DOMAIN-CONTAINING PROTEIN"/>
    <property type="match status" value="1"/>
</dbReference>
<proteinExistence type="predicted"/>
<feature type="compositionally biased region" description="Low complexity" evidence="2">
    <location>
        <begin position="146"/>
        <end position="189"/>
    </location>
</feature>